<comment type="catalytic activity">
    <reaction evidence="2">
        <text>oxidized coenzyme F420-(gamma-L-Glu)(n) + a quinol + H(+) = reduced coenzyme F420-(gamma-L-Glu)(n) + a quinone</text>
        <dbReference type="Rhea" id="RHEA:39663"/>
        <dbReference type="Rhea" id="RHEA-COMP:12939"/>
        <dbReference type="Rhea" id="RHEA-COMP:14378"/>
        <dbReference type="ChEBI" id="CHEBI:15378"/>
        <dbReference type="ChEBI" id="CHEBI:24646"/>
        <dbReference type="ChEBI" id="CHEBI:132124"/>
        <dbReference type="ChEBI" id="CHEBI:133980"/>
        <dbReference type="ChEBI" id="CHEBI:139511"/>
    </reaction>
</comment>
<dbReference type="InterPro" id="IPR004378">
    <property type="entry name" value="F420H2_quin_Rdtase"/>
</dbReference>
<name>A0A6C1C3X1_9ACTN</name>
<dbReference type="PANTHER" id="PTHR39428:SF1">
    <property type="entry name" value="F420H(2)-DEPENDENT QUINONE REDUCTASE RV1261C"/>
    <property type="match status" value="1"/>
</dbReference>
<dbReference type="GO" id="GO:0016491">
    <property type="term" value="F:oxidoreductase activity"/>
    <property type="evidence" value="ECO:0007669"/>
    <property type="project" value="InterPro"/>
</dbReference>
<dbReference type="GeneID" id="75183027"/>
<gene>
    <name evidence="3" type="ORF">D8771_12645</name>
</gene>
<comment type="caution">
    <text evidence="3">The sequence shown here is derived from an EMBL/GenBank/DDBJ whole genome shotgun (WGS) entry which is preliminary data.</text>
</comment>
<evidence type="ECO:0000256" key="2">
    <source>
        <dbReference type="ARBA" id="ARBA00049106"/>
    </source>
</evidence>
<evidence type="ECO:0000313" key="3">
    <source>
        <dbReference type="EMBL" id="TGG84685.1"/>
    </source>
</evidence>
<dbReference type="RefSeq" id="WP_016472505.1">
    <property type="nucleotide sequence ID" value="NZ_BBQG01000066.1"/>
</dbReference>
<dbReference type="EMBL" id="RCIY01000046">
    <property type="protein sequence ID" value="TGG84685.1"/>
    <property type="molecule type" value="Genomic_DNA"/>
</dbReference>
<dbReference type="Gene3D" id="2.30.110.10">
    <property type="entry name" value="Electron Transport, Fmn-binding Protein, Chain A"/>
    <property type="match status" value="1"/>
</dbReference>
<reference evidence="3 4" key="1">
    <citation type="submission" date="2018-10" db="EMBL/GenBank/DDBJ databases">
        <title>Isolation of pseudouridimycin from Streptomyces albus DSM 40763.</title>
        <authorList>
            <person name="Rosenqvist P."/>
            <person name="Metsae-Ketelae M."/>
            <person name="Virta P."/>
        </authorList>
    </citation>
    <scope>NUCLEOTIDE SEQUENCE [LARGE SCALE GENOMIC DNA]</scope>
    <source>
        <strain evidence="3 4">DSM 40763</strain>
    </source>
</reference>
<accession>A0A6C1C3X1</accession>
<dbReference type="Proteomes" id="UP000298111">
    <property type="component" value="Unassembled WGS sequence"/>
</dbReference>
<organism evidence="3 4">
    <name type="scientific">Streptomyces albus</name>
    <dbReference type="NCBI Taxonomy" id="1888"/>
    <lineage>
        <taxon>Bacteria</taxon>
        <taxon>Bacillati</taxon>
        <taxon>Actinomycetota</taxon>
        <taxon>Actinomycetes</taxon>
        <taxon>Kitasatosporales</taxon>
        <taxon>Streptomycetaceae</taxon>
        <taxon>Streptomyces</taxon>
    </lineage>
</organism>
<dbReference type="PANTHER" id="PTHR39428">
    <property type="entry name" value="F420H(2)-DEPENDENT QUINONE REDUCTASE RV1261C"/>
    <property type="match status" value="1"/>
</dbReference>
<protein>
    <submittedName>
        <fullName evidence="3">Nitroreductase family deazaflavin-dependent oxidoreductase</fullName>
    </submittedName>
</protein>
<dbReference type="NCBIfam" id="TIGR00026">
    <property type="entry name" value="hi_GC_TIGR00026"/>
    <property type="match status" value="1"/>
</dbReference>
<dbReference type="SUPFAM" id="SSF50475">
    <property type="entry name" value="FMN-binding split barrel"/>
    <property type="match status" value="1"/>
</dbReference>
<evidence type="ECO:0000313" key="4">
    <source>
        <dbReference type="Proteomes" id="UP000298111"/>
    </source>
</evidence>
<evidence type="ECO:0000256" key="1">
    <source>
        <dbReference type="ARBA" id="ARBA00008710"/>
    </source>
</evidence>
<comment type="similarity">
    <text evidence="1">Belongs to the F420H(2)-dependent quinone reductase family.</text>
</comment>
<dbReference type="InterPro" id="IPR012349">
    <property type="entry name" value="Split_barrel_FMN-bd"/>
</dbReference>
<dbReference type="Pfam" id="PF04075">
    <property type="entry name" value="F420H2_quin_red"/>
    <property type="match status" value="1"/>
</dbReference>
<proteinExistence type="inferred from homology"/>
<dbReference type="AlphaFoldDB" id="A0A6C1C3X1"/>
<dbReference type="GO" id="GO:0070967">
    <property type="term" value="F:coenzyme F420 binding"/>
    <property type="evidence" value="ECO:0007669"/>
    <property type="project" value="TreeGrafter"/>
</dbReference>
<sequence>MARRDGRVTRSNGRAAVQRISSTRTFARVAPHVIPVLDRAVHRLSGGRTMLSTRMLPGVVLTSTGARSGEPRRTPLACMPEPERGSWLLIGSNFGKREHPGWTANLRRHPEARIVYRGRDIPVRARLLEGEERAEAWRELVRFWPPYEVYQARIDRRIRVFRLEERAGD</sequence>
<dbReference type="GO" id="GO:0005886">
    <property type="term" value="C:plasma membrane"/>
    <property type="evidence" value="ECO:0007669"/>
    <property type="project" value="TreeGrafter"/>
</dbReference>